<proteinExistence type="predicted"/>
<reference evidence="3" key="1">
    <citation type="journal article" date="2015" name="Nat. Plants">
        <title>Genome expansion of Arabis alpina linked with retrotransposition and reduced symmetric DNA methylation.</title>
        <authorList>
            <person name="Willing E.M."/>
            <person name="Rawat V."/>
            <person name="Mandakova T."/>
            <person name="Maumus F."/>
            <person name="James G.V."/>
            <person name="Nordstroem K.J."/>
            <person name="Becker C."/>
            <person name="Warthmann N."/>
            <person name="Chica C."/>
            <person name="Szarzynska B."/>
            <person name="Zytnicki M."/>
            <person name="Albani M.C."/>
            <person name="Kiefer C."/>
            <person name="Bergonzi S."/>
            <person name="Castaings L."/>
            <person name="Mateos J.L."/>
            <person name="Berns M.C."/>
            <person name="Bujdoso N."/>
            <person name="Piofczyk T."/>
            <person name="de Lorenzo L."/>
            <person name="Barrero-Sicilia C."/>
            <person name="Mateos I."/>
            <person name="Piednoel M."/>
            <person name="Hagmann J."/>
            <person name="Chen-Min-Tao R."/>
            <person name="Iglesias-Fernandez R."/>
            <person name="Schuster S.C."/>
            <person name="Alonso-Blanco C."/>
            <person name="Roudier F."/>
            <person name="Carbonero P."/>
            <person name="Paz-Ares J."/>
            <person name="Davis S.J."/>
            <person name="Pecinka A."/>
            <person name="Quesneville H."/>
            <person name="Colot V."/>
            <person name="Lysak M.A."/>
            <person name="Weigel D."/>
            <person name="Coupland G."/>
            <person name="Schneeberger K."/>
        </authorList>
    </citation>
    <scope>NUCLEOTIDE SEQUENCE [LARGE SCALE GENOMIC DNA]</scope>
    <source>
        <strain evidence="3">cv. Pajares</strain>
    </source>
</reference>
<organism evidence="2 3">
    <name type="scientific">Arabis alpina</name>
    <name type="common">Alpine rock-cress</name>
    <dbReference type="NCBI Taxonomy" id="50452"/>
    <lineage>
        <taxon>Eukaryota</taxon>
        <taxon>Viridiplantae</taxon>
        <taxon>Streptophyta</taxon>
        <taxon>Embryophyta</taxon>
        <taxon>Tracheophyta</taxon>
        <taxon>Spermatophyta</taxon>
        <taxon>Magnoliopsida</taxon>
        <taxon>eudicotyledons</taxon>
        <taxon>Gunneridae</taxon>
        <taxon>Pentapetalae</taxon>
        <taxon>rosids</taxon>
        <taxon>malvids</taxon>
        <taxon>Brassicales</taxon>
        <taxon>Brassicaceae</taxon>
        <taxon>Arabideae</taxon>
        <taxon>Arabis</taxon>
    </lineage>
</organism>
<dbReference type="EMBL" id="KL989709">
    <property type="protein sequence ID" value="KFK22383.1"/>
    <property type="molecule type" value="Genomic_DNA"/>
</dbReference>
<dbReference type="AlphaFoldDB" id="A0A087FXN1"/>
<accession>A0A087FXN1</accession>
<name>A0A087FXN1_ARAAL</name>
<protein>
    <submittedName>
        <fullName evidence="2">Uncharacterized protein</fullName>
    </submittedName>
</protein>
<evidence type="ECO:0000313" key="3">
    <source>
        <dbReference type="Proteomes" id="UP000029120"/>
    </source>
</evidence>
<keyword evidence="3" id="KW-1185">Reference proteome</keyword>
<sequence>MVEKKIDEESSRESSGEESKSSREEIAMGEKKNLEMEGTDLKSPVKLKNKNREESLGTDSEEEETEPVAVTTAKNKGTVTEEEGTESGETKPVASKTLSKRPMSEETSFPMNNASVDDERKGALTVSLKTTDVVDPKRKKRKVTNVDPKRKVTESQRLWTEKDEVKFLKAITKFNGEDGNPLHGINKTNFGVKK</sequence>
<gene>
    <name evidence="2" type="ORF">AALP_AAs42393U000100</name>
</gene>
<feature type="region of interest" description="Disordered" evidence="1">
    <location>
        <begin position="1"/>
        <end position="152"/>
    </location>
</feature>
<dbReference type="Proteomes" id="UP000029120">
    <property type="component" value="Unassembled WGS sequence"/>
</dbReference>
<evidence type="ECO:0000256" key="1">
    <source>
        <dbReference type="SAM" id="MobiDB-lite"/>
    </source>
</evidence>
<feature type="compositionally biased region" description="Polar residues" evidence="1">
    <location>
        <begin position="105"/>
        <end position="115"/>
    </location>
</feature>
<feature type="compositionally biased region" description="Basic and acidic residues" evidence="1">
    <location>
        <begin position="1"/>
        <end position="35"/>
    </location>
</feature>
<evidence type="ECO:0000313" key="2">
    <source>
        <dbReference type="EMBL" id="KFK22383.1"/>
    </source>
</evidence>
<dbReference type="Gramene" id="KFK22383">
    <property type="protein sequence ID" value="KFK22383"/>
    <property type="gene ID" value="AALP_AAs42393U000100"/>
</dbReference>
<feature type="region of interest" description="Disordered" evidence="1">
    <location>
        <begin position="175"/>
        <end position="194"/>
    </location>
</feature>